<dbReference type="InterPro" id="IPR004330">
    <property type="entry name" value="FAR1_DNA_bnd_dom"/>
</dbReference>
<evidence type="ECO:0000256" key="3">
    <source>
        <dbReference type="ARBA" id="ARBA00022771"/>
    </source>
</evidence>
<comment type="similarity">
    <text evidence="1 6">Belongs to the FHY3/FAR1 family.</text>
</comment>
<organism evidence="9 10">
    <name type="scientific">Xanthoceras sorbifolium</name>
    <dbReference type="NCBI Taxonomy" id="99658"/>
    <lineage>
        <taxon>Eukaryota</taxon>
        <taxon>Viridiplantae</taxon>
        <taxon>Streptophyta</taxon>
        <taxon>Embryophyta</taxon>
        <taxon>Tracheophyta</taxon>
        <taxon>Spermatophyta</taxon>
        <taxon>Magnoliopsida</taxon>
        <taxon>eudicotyledons</taxon>
        <taxon>Gunneridae</taxon>
        <taxon>Pentapetalae</taxon>
        <taxon>rosids</taxon>
        <taxon>malvids</taxon>
        <taxon>Sapindales</taxon>
        <taxon>Sapindaceae</taxon>
        <taxon>Xanthoceroideae</taxon>
        <taxon>Xanthoceras</taxon>
    </lineage>
</organism>
<evidence type="ECO:0000256" key="5">
    <source>
        <dbReference type="PROSITE-ProRule" id="PRU00325"/>
    </source>
</evidence>
<proteinExistence type="inferred from homology"/>
<feature type="region of interest" description="Disordered" evidence="7">
    <location>
        <begin position="185"/>
        <end position="210"/>
    </location>
</feature>
<comment type="caution">
    <text evidence="9">The sequence shown here is derived from an EMBL/GenBank/DDBJ whole genome shotgun (WGS) entry which is preliminary data.</text>
</comment>
<dbReference type="Pfam" id="PF03101">
    <property type="entry name" value="FAR1"/>
    <property type="match status" value="1"/>
</dbReference>
<keyword evidence="10" id="KW-1185">Reference proteome</keyword>
<evidence type="ECO:0000256" key="4">
    <source>
        <dbReference type="ARBA" id="ARBA00022833"/>
    </source>
</evidence>
<sequence>MSRVIQLEMAGLFSPTFLKRYPNLVFIFTRLNNAALSETLLLIPAVSAVVVPSRSQPRPSGSLSSQTLHGVGNESRVKSEAASRVRSGYYYRIIKEESNLVESQKEFAGAASIWSIDCIGCVFRFWCFTMASKVKKISSRCDSVNAHCEYASYWKACKTENPSYEAHLRAKEKLDELMLHMEEPTLSSEKMPDDENNESQNERQGEITVIDSQNGVEEKKEFVAPAVGMEFESYDDAYNYYNCYAKEVGFRVRVKNSWFKRNSREKYGAVLCCSSQGFKRIKDVNRLRKETRTGCPAMIRMRLVDSKRWRVLEVTLEHNHILGAKIYRSIKKMGSGTKRKPQSSSDAEGRTIKLYRALVIDAEENGNSNSIGREVRNLPNHSSQLNLKKGEGNRREIRDYEVLYNRTAGEVRCICSCFNFYGYLCRHALCVLNFNGVEEIPPKYILSRWKKDFKRLYIPDHGSNPVDGTDRVLRFNQLYRSALQVVEEGVISLDHYKVALQAFEESLNRVHDVEEKQQ</sequence>
<dbReference type="SMART" id="SM00575">
    <property type="entry name" value="ZnF_PMZ"/>
    <property type="match status" value="1"/>
</dbReference>
<dbReference type="PANTHER" id="PTHR31669:SF10">
    <property type="entry name" value="PROTEIN FAR1-RELATED SEQUENCE 6"/>
    <property type="match status" value="1"/>
</dbReference>
<keyword evidence="4 6" id="KW-0862">Zinc</keyword>
<keyword evidence="2 6" id="KW-0479">Metal-binding</keyword>
<dbReference type="Pfam" id="PF04434">
    <property type="entry name" value="SWIM"/>
    <property type="match status" value="1"/>
</dbReference>
<keyword evidence="3 5" id="KW-0863">Zinc-finger</keyword>
<feature type="compositionally biased region" description="Low complexity" evidence="7">
    <location>
        <begin position="53"/>
        <end position="66"/>
    </location>
</feature>
<evidence type="ECO:0000259" key="8">
    <source>
        <dbReference type="PROSITE" id="PS50966"/>
    </source>
</evidence>
<protein>
    <recommendedName>
        <fullName evidence="6">Protein FAR1-RELATED SEQUENCE</fullName>
    </recommendedName>
</protein>
<evidence type="ECO:0000256" key="7">
    <source>
        <dbReference type="SAM" id="MobiDB-lite"/>
    </source>
</evidence>
<reference evidence="9 10" key="1">
    <citation type="submission" date="2021-02" db="EMBL/GenBank/DDBJ databases">
        <title>Plant Genome Project.</title>
        <authorList>
            <person name="Zhang R.-G."/>
        </authorList>
    </citation>
    <scope>NUCLEOTIDE SEQUENCE [LARGE SCALE GENOMIC DNA]</scope>
    <source>
        <tissue evidence="9">Leaves</tissue>
    </source>
</reference>
<comment type="function">
    <text evidence="6">Putative transcription activator involved in regulating light control of development.</text>
</comment>
<keyword evidence="6" id="KW-0539">Nucleus</keyword>
<evidence type="ECO:0000256" key="6">
    <source>
        <dbReference type="RuleBase" id="RU367018"/>
    </source>
</evidence>
<comment type="subcellular location">
    <subcellularLocation>
        <location evidence="6">Nucleus</location>
    </subcellularLocation>
</comment>
<accession>A0ABQ8HIN6</accession>
<dbReference type="EMBL" id="JAFEMO010000010">
    <property type="protein sequence ID" value="KAH7560894.1"/>
    <property type="molecule type" value="Genomic_DNA"/>
</dbReference>
<dbReference type="PROSITE" id="PS50966">
    <property type="entry name" value="ZF_SWIM"/>
    <property type="match status" value="1"/>
</dbReference>
<feature type="domain" description="SWIM-type" evidence="8">
    <location>
        <begin position="400"/>
        <end position="436"/>
    </location>
</feature>
<name>A0ABQ8HIN6_9ROSI</name>
<dbReference type="Proteomes" id="UP000827721">
    <property type="component" value="Unassembled WGS sequence"/>
</dbReference>
<dbReference type="InterPro" id="IPR031052">
    <property type="entry name" value="FHY3/FAR1"/>
</dbReference>
<evidence type="ECO:0000313" key="9">
    <source>
        <dbReference type="EMBL" id="KAH7560894.1"/>
    </source>
</evidence>
<evidence type="ECO:0000256" key="2">
    <source>
        <dbReference type="ARBA" id="ARBA00022723"/>
    </source>
</evidence>
<dbReference type="PANTHER" id="PTHR31669">
    <property type="entry name" value="PROTEIN FAR1-RELATED SEQUENCE 10-RELATED"/>
    <property type="match status" value="1"/>
</dbReference>
<dbReference type="InterPro" id="IPR007527">
    <property type="entry name" value="Znf_SWIM"/>
</dbReference>
<dbReference type="InterPro" id="IPR006564">
    <property type="entry name" value="Znf_PMZ"/>
</dbReference>
<feature type="region of interest" description="Disordered" evidence="7">
    <location>
        <begin position="53"/>
        <end position="75"/>
    </location>
</feature>
<gene>
    <name evidence="9" type="ORF">JRO89_XS10G0134900</name>
</gene>
<evidence type="ECO:0000313" key="10">
    <source>
        <dbReference type="Proteomes" id="UP000827721"/>
    </source>
</evidence>
<evidence type="ECO:0000256" key="1">
    <source>
        <dbReference type="ARBA" id="ARBA00005889"/>
    </source>
</evidence>